<dbReference type="Gene3D" id="3.40.1000.30">
    <property type="match status" value="1"/>
</dbReference>
<dbReference type="InterPro" id="IPR021625">
    <property type="entry name" value="PI31_Prot_N"/>
</dbReference>
<keyword evidence="3" id="KW-1185">Reference proteome</keyword>
<protein>
    <recommendedName>
        <fullName evidence="1">PI31 proteasome regulator N-terminal domain-containing protein</fullName>
    </recommendedName>
</protein>
<dbReference type="Proteomes" id="UP001153712">
    <property type="component" value="Chromosome 5"/>
</dbReference>
<organism evidence="2 3">
    <name type="scientific">Phyllotreta striolata</name>
    <name type="common">Striped flea beetle</name>
    <name type="synonym">Crioceris striolata</name>
    <dbReference type="NCBI Taxonomy" id="444603"/>
    <lineage>
        <taxon>Eukaryota</taxon>
        <taxon>Metazoa</taxon>
        <taxon>Ecdysozoa</taxon>
        <taxon>Arthropoda</taxon>
        <taxon>Hexapoda</taxon>
        <taxon>Insecta</taxon>
        <taxon>Pterygota</taxon>
        <taxon>Neoptera</taxon>
        <taxon>Endopterygota</taxon>
        <taxon>Coleoptera</taxon>
        <taxon>Polyphaga</taxon>
        <taxon>Cucujiformia</taxon>
        <taxon>Chrysomeloidea</taxon>
        <taxon>Chrysomelidae</taxon>
        <taxon>Galerucinae</taxon>
        <taxon>Alticini</taxon>
        <taxon>Phyllotreta</taxon>
    </lineage>
</organism>
<gene>
    <name evidence="2" type="ORF">PHYEVI_LOCUS8283</name>
</gene>
<dbReference type="Gene3D" id="1.20.1280.50">
    <property type="match status" value="1"/>
</dbReference>
<feature type="domain" description="PI31 proteasome regulator N-terminal" evidence="1">
    <location>
        <begin position="94"/>
        <end position="207"/>
    </location>
</feature>
<dbReference type="GO" id="GO:1903599">
    <property type="term" value="P:positive regulation of autophagy of mitochondrion"/>
    <property type="evidence" value="ECO:0007669"/>
    <property type="project" value="TreeGrafter"/>
</dbReference>
<dbReference type="PANTHER" id="PTHR15537:SF2">
    <property type="entry name" value="F-BOX ONLY PROTEIN 7"/>
    <property type="match status" value="1"/>
</dbReference>
<sequence>VNYRLGFCFIVTHKCLLKSLTQIVWNFICQIIALYFSNNVNIVRSFIGTFLFLSGINRLVENSAAMEPISVDDYRHSEYPKSVRNVLEFLEQTEPLASRNDILIAIVYILMLESEFTPTKYKDDTSNANFNFRRHLELSKKLPDGWKKNGTYNLSFTYGEFVENECAIVCFKSHEDLVVNCSIKGLENGFTVYLDTLTYFQSSNVNISNVKLQNLCGLSLKVKEHLCYPVKQAILRQNGCVQQCLDFLPDELIMYITNFLKTSDFINFGMTSVRYYKIMKTPLLWYRRIMNDCNEAYDPRWQMLQYNDLIKIYQRKQFLLKCKKDVMHNRANYPNVNVLRSLYYFNDYQNI</sequence>
<proteinExistence type="predicted"/>
<dbReference type="EMBL" id="OU900098">
    <property type="protein sequence ID" value="CAG9861960.1"/>
    <property type="molecule type" value="Genomic_DNA"/>
</dbReference>
<name>A0A9N9TT37_PHYSR</name>
<dbReference type="Pfam" id="PF11566">
    <property type="entry name" value="PI31_Prot_N"/>
    <property type="match status" value="1"/>
</dbReference>
<dbReference type="OrthoDB" id="101791at2759"/>
<dbReference type="AlphaFoldDB" id="A0A9N9TT37"/>
<dbReference type="InterPro" id="IPR047118">
    <property type="entry name" value="Fbxo7"/>
</dbReference>
<dbReference type="SUPFAM" id="SSF81383">
    <property type="entry name" value="F-box domain"/>
    <property type="match status" value="1"/>
</dbReference>
<reference evidence="2" key="1">
    <citation type="submission" date="2022-01" db="EMBL/GenBank/DDBJ databases">
        <authorList>
            <person name="King R."/>
        </authorList>
    </citation>
    <scope>NUCLEOTIDE SEQUENCE</scope>
</reference>
<dbReference type="GO" id="GO:0019901">
    <property type="term" value="F:protein kinase binding"/>
    <property type="evidence" value="ECO:0007669"/>
    <property type="project" value="InterPro"/>
</dbReference>
<dbReference type="InterPro" id="IPR036047">
    <property type="entry name" value="F-box-like_dom_sf"/>
</dbReference>
<evidence type="ECO:0000313" key="3">
    <source>
        <dbReference type="Proteomes" id="UP001153712"/>
    </source>
</evidence>
<evidence type="ECO:0000259" key="1">
    <source>
        <dbReference type="Pfam" id="PF11566"/>
    </source>
</evidence>
<feature type="non-terminal residue" evidence="2">
    <location>
        <position position="1"/>
    </location>
</feature>
<accession>A0A9N9TT37</accession>
<dbReference type="PANTHER" id="PTHR15537">
    <property type="entry name" value="F-BOX ONLY PROTEIN 7"/>
    <property type="match status" value="1"/>
</dbReference>
<evidence type="ECO:0000313" key="2">
    <source>
        <dbReference type="EMBL" id="CAG9861960.1"/>
    </source>
</evidence>